<evidence type="ECO:0000313" key="2">
    <source>
        <dbReference type="EMBL" id="AVM42957.1"/>
    </source>
</evidence>
<dbReference type="RefSeq" id="WP_106012905.1">
    <property type="nucleotide sequence ID" value="NZ_CP027226.1"/>
</dbReference>
<organism evidence="2 3">
    <name type="scientific">Fastidiosipila sanguinis</name>
    <dbReference type="NCBI Taxonomy" id="236753"/>
    <lineage>
        <taxon>Bacteria</taxon>
        <taxon>Bacillati</taxon>
        <taxon>Bacillota</taxon>
        <taxon>Clostridia</taxon>
        <taxon>Eubacteriales</taxon>
        <taxon>Oscillospiraceae</taxon>
        <taxon>Fastidiosipila</taxon>
    </lineage>
</organism>
<dbReference type="AlphaFoldDB" id="A0A2S0KPL7"/>
<protein>
    <recommendedName>
        <fullName evidence="4">Lipoprotein</fullName>
    </recommendedName>
</protein>
<proteinExistence type="predicted"/>
<name>A0A2S0KPL7_9FIRM</name>
<dbReference type="KEGG" id="fsa:C5Q98_06915"/>
<dbReference type="Proteomes" id="UP000237947">
    <property type="component" value="Chromosome"/>
</dbReference>
<sequence length="149" mass="16888">MFKKLRILLTLLLVITLSSCSIAGIGGLPDRDYFHICVRNSSELKVYGIGLVVNVNEDSKRTTMAQNADNTELDNNYINFAFKDVPTDEDYKFSFQVEVKDENGKKHTVGTMQKLDIESEKVYYFSFDGDSFDDLELKVDPEPTPTANK</sequence>
<keyword evidence="1" id="KW-0732">Signal</keyword>
<feature type="signal peptide" evidence="1">
    <location>
        <begin position="1"/>
        <end position="23"/>
    </location>
</feature>
<gene>
    <name evidence="2" type="ORF">C5Q98_06915</name>
</gene>
<reference evidence="3" key="1">
    <citation type="submission" date="2018-02" db="EMBL/GenBank/DDBJ databases">
        <authorList>
            <person name="Holder M.E."/>
            <person name="Ajami N.J."/>
            <person name="Petrosino J.F."/>
        </authorList>
    </citation>
    <scope>NUCLEOTIDE SEQUENCE [LARGE SCALE GENOMIC DNA]</scope>
    <source>
        <strain evidence="3">CCUG 47711</strain>
    </source>
</reference>
<evidence type="ECO:0000256" key="1">
    <source>
        <dbReference type="SAM" id="SignalP"/>
    </source>
</evidence>
<dbReference type="EMBL" id="CP027226">
    <property type="protein sequence ID" value="AVM42957.1"/>
    <property type="molecule type" value="Genomic_DNA"/>
</dbReference>
<evidence type="ECO:0000313" key="3">
    <source>
        <dbReference type="Proteomes" id="UP000237947"/>
    </source>
</evidence>
<evidence type="ECO:0008006" key="4">
    <source>
        <dbReference type="Google" id="ProtNLM"/>
    </source>
</evidence>
<feature type="chain" id="PRO_5015732776" description="Lipoprotein" evidence="1">
    <location>
        <begin position="24"/>
        <end position="149"/>
    </location>
</feature>
<dbReference type="PROSITE" id="PS51257">
    <property type="entry name" value="PROKAR_LIPOPROTEIN"/>
    <property type="match status" value="1"/>
</dbReference>
<accession>A0A2S0KPL7</accession>
<keyword evidence="3" id="KW-1185">Reference proteome</keyword>